<feature type="compositionally biased region" description="Polar residues" evidence="1">
    <location>
        <begin position="129"/>
        <end position="161"/>
    </location>
</feature>
<organism evidence="2 3">
    <name type="scientific">Tolypocladium paradoxum</name>
    <dbReference type="NCBI Taxonomy" id="94208"/>
    <lineage>
        <taxon>Eukaryota</taxon>
        <taxon>Fungi</taxon>
        <taxon>Dikarya</taxon>
        <taxon>Ascomycota</taxon>
        <taxon>Pezizomycotina</taxon>
        <taxon>Sordariomycetes</taxon>
        <taxon>Hypocreomycetidae</taxon>
        <taxon>Hypocreales</taxon>
        <taxon>Ophiocordycipitaceae</taxon>
        <taxon>Tolypocladium</taxon>
    </lineage>
</organism>
<proteinExistence type="predicted"/>
<dbReference type="Proteomes" id="UP000237481">
    <property type="component" value="Unassembled WGS sequence"/>
</dbReference>
<name>A0A2S4KY15_9HYPO</name>
<evidence type="ECO:0000313" key="3">
    <source>
        <dbReference type="Proteomes" id="UP000237481"/>
    </source>
</evidence>
<dbReference type="AlphaFoldDB" id="A0A2S4KY15"/>
<comment type="caution">
    <text evidence="2">The sequence shown here is derived from an EMBL/GenBank/DDBJ whole genome shotgun (WGS) entry which is preliminary data.</text>
</comment>
<gene>
    <name evidence="2" type="ORF">TPAR_04749</name>
</gene>
<feature type="compositionally biased region" description="Basic and acidic residues" evidence="1">
    <location>
        <begin position="68"/>
        <end position="77"/>
    </location>
</feature>
<evidence type="ECO:0000313" key="2">
    <source>
        <dbReference type="EMBL" id="POR35076.1"/>
    </source>
</evidence>
<feature type="compositionally biased region" description="Polar residues" evidence="1">
    <location>
        <begin position="223"/>
        <end position="238"/>
    </location>
</feature>
<evidence type="ECO:0000256" key="1">
    <source>
        <dbReference type="SAM" id="MobiDB-lite"/>
    </source>
</evidence>
<dbReference type="EMBL" id="PKSG01000470">
    <property type="protein sequence ID" value="POR35076.1"/>
    <property type="molecule type" value="Genomic_DNA"/>
</dbReference>
<dbReference type="STRING" id="94208.A0A2S4KY15"/>
<reference evidence="2 3" key="1">
    <citation type="submission" date="2018-01" db="EMBL/GenBank/DDBJ databases">
        <title>Harnessing the power of phylogenomics to disentangle the directionality and signatures of interkingdom host jumping in the parasitic fungal genus Tolypocladium.</title>
        <authorList>
            <person name="Quandt C.A."/>
            <person name="Patterson W."/>
            <person name="Spatafora J.W."/>
        </authorList>
    </citation>
    <scope>NUCLEOTIDE SEQUENCE [LARGE SCALE GENOMIC DNA]</scope>
    <source>
        <strain evidence="2 3">NRBC 100945</strain>
    </source>
</reference>
<feature type="region of interest" description="Disordered" evidence="1">
    <location>
        <begin position="1"/>
        <end position="161"/>
    </location>
</feature>
<protein>
    <submittedName>
        <fullName evidence="2">Uncharacterized protein</fullName>
    </submittedName>
</protein>
<feature type="region of interest" description="Disordered" evidence="1">
    <location>
        <begin position="217"/>
        <end position="240"/>
    </location>
</feature>
<sequence>MAYRRGRPNKAPVPKDGGQRVQPDDAESRPANLANARSAPSGPRGRGRGRGGRGGFKGHENGGYNGRDAGKGRDNEASTRSMLNPQSSIWVPRSGNTTPQPENSTDDAANDEAVPRPASGHAVEGNGNGSAVQNDFSRGVSPDTTSSHAAHSDFGSNGAQSGYNTQGIANYNVAQDNQGSAPQSIPYDIAPQGNFTNTMQNGMHTHNDSTFGNNGSVAHRDASGNTIQGNTGCTTNNDGHGDLMKHRAHSNAAQNTINGNLTKARAHTIATAGDAEPKTAGFDQMTFELLNKTLRDSDGRSTGAP</sequence>
<feature type="compositionally biased region" description="Polar residues" evidence="1">
    <location>
        <begin position="78"/>
        <end position="103"/>
    </location>
</feature>
<dbReference type="OrthoDB" id="4927785at2759"/>
<accession>A0A2S4KY15</accession>
<keyword evidence="3" id="KW-1185">Reference proteome</keyword>